<evidence type="ECO:0000313" key="2">
    <source>
        <dbReference type="EMBL" id="QGR22193.1"/>
    </source>
</evidence>
<evidence type="ECO:0000313" key="4">
    <source>
        <dbReference type="Proteomes" id="UP000474054"/>
    </source>
</evidence>
<name>A0A650CWL9_ACIAM</name>
<dbReference type="KEGG" id="aamb:D1866_09525"/>
<dbReference type="RefSeq" id="WP_152939385.1">
    <property type="nucleotide sequence ID" value="NZ_CP045482.1"/>
</dbReference>
<dbReference type="Pfam" id="PF03069">
    <property type="entry name" value="FmdA_AmdA"/>
    <property type="match status" value="2"/>
</dbReference>
<sequence>MYTIHAITHNKWDNSLKPIISIKSGDIIEVETKEASDNQITPSSTAEDLKKLDFNLIHPLTGPIEVEGAEPGDALKVEFLEFKDMGWGWTAVIPGFGFLAQDTYTTPVDLAGPALKIWKSEDGFSIAKFGEVSVKVKNFPFPGVIGTALPYPGKWSTIPPRENGGNMDIKHLTVGSVLYLPVFKKGGLLSVGDTHLAQGDGEVCGSAIEAPLKVKMRIEVIKNLGISQPMFYAKKVKEMDYEEYIAYPGISNDLWTASKIAVKGIISILSRFMQPVEAYMLASAVLDLKVSQVVDVPNWIVTAYFPLDIIEEKEVKEELRELI</sequence>
<reference evidence="1 4" key="1">
    <citation type="submission" date="2019-10" db="EMBL/GenBank/DDBJ databases">
        <title>Comparative genomics of sulfur disproportionating microorganisms.</title>
        <authorList>
            <person name="Ward L.M."/>
            <person name="Bertran E."/>
            <person name="Johnston D."/>
        </authorList>
    </citation>
    <scope>NUCLEOTIDE SEQUENCE [LARGE SCALE GENOMIC DNA]</scope>
    <source>
        <strain evidence="1 4">DSM 3772</strain>
    </source>
</reference>
<dbReference type="GO" id="GO:0016811">
    <property type="term" value="F:hydrolase activity, acting on carbon-nitrogen (but not peptide) bonds, in linear amides"/>
    <property type="evidence" value="ECO:0007669"/>
    <property type="project" value="InterPro"/>
</dbReference>
<dbReference type="PANTHER" id="PTHR31891">
    <property type="entry name" value="FORMAMIDASE C869.04-RELATED"/>
    <property type="match status" value="1"/>
</dbReference>
<protein>
    <submittedName>
        <fullName evidence="2">Acetamidase</fullName>
    </submittedName>
</protein>
<accession>A0A650CWL9</accession>
<evidence type="ECO:0000313" key="3">
    <source>
        <dbReference type="Proteomes" id="UP000426328"/>
    </source>
</evidence>
<dbReference type="PANTHER" id="PTHR31891:SF1">
    <property type="entry name" value="FORMAMIDASE C869.04-RELATED"/>
    <property type="match status" value="1"/>
</dbReference>
<dbReference type="Proteomes" id="UP000474054">
    <property type="component" value="Unassembled WGS sequence"/>
</dbReference>
<dbReference type="InterPro" id="IPR004304">
    <property type="entry name" value="FmdA_AmdA"/>
</dbReference>
<proteinExistence type="predicted"/>
<dbReference type="Gene3D" id="3.10.28.20">
    <property type="entry name" value="Acetamidase/Formamidase-like domains"/>
    <property type="match status" value="1"/>
</dbReference>
<gene>
    <name evidence="2" type="ORF">D1866_09525</name>
    <name evidence="1" type="ORF">GFB69_00965</name>
</gene>
<organism evidence="2 3">
    <name type="scientific">Acidianus ambivalens</name>
    <name type="common">Desulfurolobus ambivalens</name>
    <dbReference type="NCBI Taxonomy" id="2283"/>
    <lineage>
        <taxon>Archaea</taxon>
        <taxon>Thermoproteota</taxon>
        <taxon>Thermoprotei</taxon>
        <taxon>Sulfolobales</taxon>
        <taxon>Sulfolobaceae</taxon>
        <taxon>Acidianus</taxon>
    </lineage>
</organism>
<dbReference type="AlphaFoldDB" id="A0A650CWL9"/>
<dbReference type="SUPFAM" id="SSF141130">
    <property type="entry name" value="Acetamidase/Formamidase-like"/>
    <property type="match status" value="1"/>
</dbReference>
<keyword evidence="3" id="KW-1185">Reference proteome</keyword>
<dbReference type="Gene3D" id="2.60.120.580">
    <property type="entry name" value="Acetamidase/Formamidase-like domains"/>
    <property type="match status" value="2"/>
</dbReference>
<evidence type="ECO:0000313" key="1">
    <source>
        <dbReference type="EMBL" id="MQL54369.1"/>
    </source>
</evidence>
<dbReference type="EMBL" id="WHYS01000001">
    <property type="protein sequence ID" value="MQL54369.1"/>
    <property type="molecule type" value="Genomic_DNA"/>
</dbReference>
<dbReference type="Proteomes" id="UP000426328">
    <property type="component" value="Chromosome"/>
</dbReference>
<dbReference type="GeneID" id="42779972"/>
<reference evidence="2 3" key="2">
    <citation type="submission" date="2019-10" db="EMBL/GenBank/DDBJ databases">
        <title>Genome Sequences from Six Type Strain Members of the Archaeal Family Sulfolobaceae: Acidianus ambivalens, Acidianus infernus, Metallosphaera prunae, Stygiolobus azoricus, Sulfolobus metallicus, and Sulfurisphaera ohwakuensis.</title>
        <authorList>
            <person name="Counts J.A."/>
            <person name="Kelly R.M."/>
        </authorList>
    </citation>
    <scope>NUCLEOTIDE SEQUENCE [LARGE SCALE GENOMIC DNA]</scope>
    <source>
        <strain evidence="2 3">LEI 10</strain>
    </source>
</reference>
<dbReference type="EMBL" id="CP045482">
    <property type="protein sequence ID" value="QGR22193.1"/>
    <property type="molecule type" value="Genomic_DNA"/>
</dbReference>